<evidence type="ECO:0000313" key="5">
    <source>
        <dbReference type="Proteomes" id="UP000261340"/>
    </source>
</evidence>
<organism evidence="4 5">
    <name type="scientific">Amphilophus citrinellus</name>
    <name type="common">Midas cichlid</name>
    <name type="synonym">Cichlasoma citrinellum</name>
    <dbReference type="NCBI Taxonomy" id="61819"/>
    <lineage>
        <taxon>Eukaryota</taxon>
        <taxon>Metazoa</taxon>
        <taxon>Chordata</taxon>
        <taxon>Craniata</taxon>
        <taxon>Vertebrata</taxon>
        <taxon>Euteleostomi</taxon>
        <taxon>Actinopterygii</taxon>
        <taxon>Neopterygii</taxon>
        <taxon>Teleostei</taxon>
        <taxon>Neoteleostei</taxon>
        <taxon>Acanthomorphata</taxon>
        <taxon>Ovalentaria</taxon>
        <taxon>Cichlomorphae</taxon>
        <taxon>Cichliformes</taxon>
        <taxon>Cichlidae</taxon>
        <taxon>New World cichlids</taxon>
        <taxon>Cichlasomatinae</taxon>
        <taxon>Heroini</taxon>
        <taxon>Amphilophus</taxon>
    </lineage>
</organism>
<sequence length="293" mass="33217">MKRQLVNLLPDLEQGITELLDSLRCNLVLLHLHDRPAGGHFVGLWQCLSHSSLDKGPDPENVESVEFNWLSGLWAVVNNAGISDWAEIEWSTIEDFRNMVDVNLFGCIRTSIAFLPLVRATKGRIVFVSSIFSFFYCLNMGAYSVSKRGLEAFADCLRVEMASFGVKVSIIQPGNFGQATNILKRKTSSDIWNKLDDEKKRIFGREYIELANDYFTSTCRAGFKDAEPVVAAMLHAVTSAHPKHRYLLVSVMEMFFFRIFPFLPTILADLRSHWSNPSPAQLDIWVSWCSAWS</sequence>
<protein>
    <submittedName>
        <fullName evidence="4">Zgc:113142</fullName>
    </submittedName>
</protein>
<dbReference type="SUPFAM" id="SSF51735">
    <property type="entry name" value="NAD(P)-binding Rossmann-fold domains"/>
    <property type="match status" value="1"/>
</dbReference>
<dbReference type="InterPro" id="IPR002347">
    <property type="entry name" value="SDR_fam"/>
</dbReference>
<accession>A0A3Q0QV09</accession>
<dbReference type="PRINTS" id="PR00080">
    <property type="entry name" value="SDRFAMILY"/>
</dbReference>
<dbReference type="Gene3D" id="3.40.50.720">
    <property type="entry name" value="NAD(P)-binding Rossmann-like Domain"/>
    <property type="match status" value="1"/>
</dbReference>
<dbReference type="GeneTree" id="ENSGT00940000164908"/>
<dbReference type="PANTHER" id="PTHR43313:SF43">
    <property type="entry name" value="D-BETA-HYDROXYBUTYRATE DEHYDROGENASE, MITOCHONDRIAL"/>
    <property type="match status" value="1"/>
</dbReference>
<keyword evidence="2" id="KW-0560">Oxidoreductase</keyword>
<proteinExistence type="inferred from homology"/>
<dbReference type="AlphaFoldDB" id="A0A3Q0QV09"/>
<dbReference type="GO" id="GO:0016491">
    <property type="term" value="F:oxidoreductase activity"/>
    <property type="evidence" value="ECO:0007669"/>
    <property type="project" value="UniProtKB-KW"/>
</dbReference>
<dbReference type="GO" id="GO:0008202">
    <property type="term" value="P:steroid metabolic process"/>
    <property type="evidence" value="ECO:0007669"/>
    <property type="project" value="TreeGrafter"/>
</dbReference>
<reference evidence="4" key="2">
    <citation type="submission" date="2025-09" db="UniProtKB">
        <authorList>
            <consortium name="Ensembl"/>
        </authorList>
    </citation>
    <scope>IDENTIFICATION</scope>
</reference>
<evidence type="ECO:0000256" key="2">
    <source>
        <dbReference type="ARBA" id="ARBA00023002"/>
    </source>
</evidence>
<name>A0A3Q0QV09_AMPCI</name>
<dbReference type="Pfam" id="PF00106">
    <property type="entry name" value="adh_short"/>
    <property type="match status" value="1"/>
</dbReference>
<dbReference type="InterPro" id="IPR020904">
    <property type="entry name" value="Sc_DH/Rdtase_CS"/>
</dbReference>
<evidence type="ECO:0000256" key="1">
    <source>
        <dbReference type="ARBA" id="ARBA00006484"/>
    </source>
</evidence>
<dbReference type="Proteomes" id="UP000261340">
    <property type="component" value="Unplaced"/>
</dbReference>
<evidence type="ECO:0000313" key="4">
    <source>
        <dbReference type="Ensembl" id="ENSACIP00000001001.1"/>
    </source>
</evidence>
<keyword evidence="5" id="KW-1185">Reference proteome</keyword>
<evidence type="ECO:0000256" key="3">
    <source>
        <dbReference type="RuleBase" id="RU000363"/>
    </source>
</evidence>
<dbReference type="Ensembl" id="ENSACIT00000001048.1">
    <property type="protein sequence ID" value="ENSACIP00000001001.1"/>
    <property type="gene ID" value="ENSACIG00000000802.1"/>
</dbReference>
<reference evidence="4" key="1">
    <citation type="submission" date="2025-08" db="UniProtKB">
        <authorList>
            <consortium name="Ensembl"/>
        </authorList>
    </citation>
    <scope>IDENTIFICATION</scope>
</reference>
<dbReference type="PRINTS" id="PR00081">
    <property type="entry name" value="GDHRDH"/>
</dbReference>
<dbReference type="PANTHER" id="PTHR43313">
    <property type="entry name" value="SHORT-CHAIN DEHYDROGENASE/REDUCTASE FAMILY 9C"/>
    <property type="match status" value="1"/>
</dbReference>
<comment type="similarity">
    <text evidence="1 3">Belongs to the short-chain dehydrogenases/reductases (SDR) family.</text>
</comment>
<dbReference type="PROSITE" id="PS00061">
    <property type="entry name" value="ADH_SHORT"/>
    <property type="match status" value="1"/>
</dbReference>
<dbReference type="InterPro" id="IPR036291">
    <property type="entry name" value="NAD(P)-bd_dom_sf"/>
</dbReference>